<sequence length="339" mass="39984">MSTQETNLFFLLFPACIPIKGDQSSIIMDLDRASYLEIPNLLFDILSNDLQKKEVKEIKRIYKNEYDDGIDKYFNFLADNEYGFFTKTPSPFRKPSTEFYSPYKIISSILEIDKDSNYNMSEVFRQLDTLSCQLIQIRIYDSCNLEELAVHVAVLNESSVRTIEIYIPYNDDILEKDLLHFIHQFDRVHLIIYSSKINKKVKISRNSTQKIIYTSNKLTKQSKEIYALKSFTISHQMYYESLHYNTGLFRKTCIDSKGNIKNYLSHQEIFGNVAQNTIEEVVTKEVFQEKYILHNDLIEKCKDCQFRHMCLSNSDIKFDNNKYYKVDTCGFDPYTNSWN</sequence>
<proteinExistence type="predicted"/>
<dbReference type="InterPro" id="IPR026497">
    <property type="entry name" value="GRASP-with-SPASM"/>
</dbReference>
<dbReference type="AlphaFoldDB" id="A0A554VN08"/>
<evidence type="ECO:0000313" key="1">
    <source>
        <dbReference type="EMBL" id="TSE09738.1"/>
    </source>
</evidence>
<gene>
    <name evidence="1" type="primary">gwsS</name>
    <name evidence="1" type="ORF">FOF46_06910</name>
</gene>
<accession>A0A554VN08</accession>
<dbReference type="SUPFAM" id="SSF102114">
    <property type="entry name" value="Radical SAM enzymes"/>
    <property type="match status" value="1"/>
</dbReference>
<dbReference type="RefSeq" id="WP_143915945.1">
    <property type="nucleotide sequence ID" value="NZ_CANMIK010000013.1"/>
</dbReference>
<dbReference type="OrthoDB" id="1073749at2"/>
<comment type="caution">
    <text evidence="1">The sequence shown here is derived from an EMBL/GenBank/DDBJ whole genome shotgun (WGS) entry which is preliminary data.</text>
</comment>
<protein>
    <submittedName>
        <fullName evidence="1">Grasp-with-spasm system SPASM domain peptide maturase</fullName>
    </submittedName>
</protein>
<dbReference type="Proteomes" id="UP000318833">
    <property type="component" value="Unassembled WGS sequence"/>
</dbReference>
<organism evidence="1 2">
    <name type="scientific">Aquimarina algiphila</name>
    <dbReference type="NCBI Taxonomy" id="2047982"/>
    <lineage>
        <taxon>Bacteria</taxon>
        <taxon>Pseudomonadati</taxon>
        <taxon>Bacteroidota</taxon>
        <taxon>Flavobacteriia</taxon>
        <taxon>Flavobacteriales</taxon>
        <taxon>Flavobacteriaceae</taxon>
        <taxon>Aquimarina</taxon>
    </lineage>
</organism>
<dbReference type="NCBIfam" id="TIGR04193">
    <property type="entry name" value="SPASM_w_grasp"/>
    <property type="match status" value="1"/>
</dbReference>
<name>A0A554VN08_9FLAO</name>
<keyword evidence="2" id="KW-1185">Reference proteome</keyword>
<dbReference type="InterPro" id="IPR058240">
    <property type="entry name" value="rSAM_sf"/>
</dbReference>
<dbReference type="EMBL" id="VLNR01000011">
    <property type="protein sequence ID" value="TSE09738.1"/>
    <property type="molecule type" value="Genomic_DNA"/>
</dbReference>
<reference evidence="1 2" key="1">
    <citation type="submission" date="2019-07" db="EMBL/GenBank/DDBJ databases">
        <title>The draft genome sequence of Aquimarina algiphila M91.</title>
        <authorList>
            <person name="Meng X."/>
        </authorList>
    </citation>
    <scope>NUCLEOTIDE SEQUENCE [LARGE SCALE GENOMIC DNA]</scope>
    <source>
        <strain evidence="1 2">M91</strain>
    </source>
</reference>
<evidence type="ECO:0000313" key="2">
    <source>
        <dbReference type="Proteomes" id="UP000318833"/>
    </source>
</evidence>